<dbReference type="GO" id="GO:0047480">
    <property type="term" value="F:UDP-N-acetylmuramoyl-tripeptide-D-alanyl-D-alanine ligase activity"/>
    <property type="evidence" value="ECO:0007669"/>
    <property type="project" value="UniProtKB-UniRule"/>
</dbReference>
<dbReference type="InterPro" id="IPR013221">
    <property type="entry name" value="Mur_ligase_cen"/>
</dbReference>
<dbReference type="SUPFAM" id="SSF53244">
    <property type="entry name" value="MurD-like peptide ligases, peptide-binding domain"/>
    <property type="match status" value="1"/>
</dbReference>
<protein>
    <recommendedName>
        <fullName evidence="10 11">UDP-N-acetylmuramoyl-tripeptide--D-alanyl-D-alanine ligase</fullName>
        <ecNumber evidence="10 11">6.3.2.10</ecNumber>
    </recommendedName>
    <alternativeName>
        <fullName evidence="10">D-alanyl-D-alanine-adding enzyme</fullName>
    </alternativeName>
</protein>
<sequence>MFTLNDILQGTAGKARIVSHAAPDPHLVFHSAHHDNRQIVPGDLFIALKGQRVDGHRFIAAAARAGAIGALCTEEVADVPEDFIQIIVPDVVEALHATARTRTQRQPETTYIGITGSNGKTSTKEAVATVLERLAPTLKTQASYNTEIGFPLTLLRLEEQHRYAVLEMGAQWVGELAWLCTITRPDWSLITNVGTSHIEYFGSRERIAQAKSELVQALTPDGIAILNYDDHRVRAMSTKTQARILSYGTAEDAMVRASEIGGDTLLGRSFTLTYQGNQTRIQLHIPGEHGITIALAAAAVGLAAGMPMEQIKSALEELRAFKRRGELKAGPNGSTLIDDSYNANRQSIVAIAKTMHEAHMDSTGKRWAVLGDILELGSYAREEHYETGKELAELVDYVVAIGEQARFYVEGAIAAGMPENNAYYYSARLENPAELEAAKRAVADLLKDQVKSSDLVLLKASLGLGMDTLLALLQA</sequence>
<evidence type="ECO:0000256" key="7">
    <source>
        <dbReference type="ARBA" id="ARBA00022984"/>
    </source>
</evidence>
<comment type="similarity">
    <text evidence="10">Belongs to the MurCDEF family. MurF subfamily.</text>
</comment>
<dbReference type="Pfam" id="PF08245">
    <property type="entry name" value="Mur_ligase_M"/>
    <property type="match status" value="1"/>
</dbReference>
<dbReference type="InterPro" id="IPR000713">
    <property type="entry name" value="Mur_ligase_N"/>
</dbReference>
<dbReference type="Pfam" id="PF02875">
    <property type="entry name" value="Mur_ligase_C"/>
    <property type="match status" value="1"/>
</dbReference>
<keyword evidence="4 10" id="KW-0547">Nucleotide-binding</keyword>
<evidence type="ECO:0000259" key="12">
    <source>
        <dbReference type="Pfam" id="PF01225"/>
    </source>
</evidence>
<evidence type="ECO:0000256" key="10">
    <source>
        <dbReference type="HAMAP-Rule" id="MF_02019"/>
    </source>
</evidence>
<evidence type="ECO:0000313" key="16">
    <source>
        <dbReference type="Proteomes" id="UP000326912"/>
    </source>
</evidence>
<dbReference type="PANTHER" id="PTHR43024">
    <property type="entry name" value="UDP-N-ACETYLMURAMOYL-TRIPEPTIDE--D-ALANYL-D-ALANINE LIGASE"/>
    <property type="match status" value="1"/>
</dbReference>
<keyword evidence="2 10" id="KW-0436">Ligase</keyword>
<dbReference type="GO" id="GO:0008360">
    <property type="term" value="P:regulation of cell shape"/>
    <property type="evidence" value="ECO:0007669"/>
    <property type="project" value="UniProtKB-KW"/>
</dbReference>
<dbReference type="InterPro" id="IPR035911">
    <property type="entry name" value="MurE/MurF_N"/>
</dbReference>
<dbReference type="GO" id="GO:0009252">
    <property type="term" value="P:peptidoglycan biosynthetic process"/>
    <property type="evidence" value="ECO:0007669"/>
    <property type="project" value="UniProtKB-UniRule"/>
</dbReference>
<organism evidence="15 16">
    <name type="scientific">Dictyobacter vulcani</name>
    <dbReference type="NCBI Taxonomy" id="2607529"/>
    <lineage>
        <taxon>Bacteria</taxon>
        <taxon>Bacillati</taxon>
        <taxon>Chloroflexota</taxon>
        <taxon>Ktedonobacteria</taxon>
        <taxon>Ktedonobacterales</taxon>
        <taxon>Dictyobacteraceae</taxon>
        <taxon>Dictyobacter</taxon>
    </lineage>
</organism>
<gene>
    <name evidence="10 15" type="primary">murF</name>
    <name evidence="15" type="ORF">KDW_25020</name>
</gene>
<evidence type="ECO:0000313" key="15">
    <source>
        <dbReference type="EMBL" id="GER88340.1"/>
    </source>
</evidence>
<dbReference type="Gene3D" id="3.40.1190.10">
    <property type="entry name" value="Mur-like, catalytic domain"/>
    <property type="match status" value="1"/>
</dbReference>
<dbReference type="GO" id="GO:0005737">
    <property type="term" value="C:cytoplasm"/>
    <property type="evidence" value="ECO:0007669"/>
    <property type="project" value="UniProtKB-SubCell"/>
</dbReference>
<dbReference type="GO" id="GO:0008766">
    <property type="term" value="F:UDP-N-acetylmuramoylalanyl-D-glutamyl-2,6-diaminopimelate-D-alanyl-D-alanine ligase activity"/>
    <property type="evidence" value="ECO:0007669"/>
    <property type="project" value="RHEA"/>
</dbReference>
<evidence type="ECO:0000256" key="3">
    <source>
        <dbReference type="ARBA" id="ARBA00022618"/>
    </source>
</evidence>
<keyword evidence="6 10" id="KW-0133">Cell shape</keyword>
<evidence type="ECO:0000259" key="14">
    <source>
        <dbReference type="Pfam" id="PF08245"/>
    </source>
</evidence>
<dbReference type="InterPro" id="IPR005863">
    <property type="entry name" value="UDP-N-AcMur_synth"/>
</dbReference>
<dbReference type="GO" id="GO:0005524">
    <property type="term" value="F:ATP binding"/>
    <property type="evidence" value="ECO:0007669"/>
    <property type="project" value="UniProtKB-UniRule"/>
</dbReference>
<dbReference type="Gene3D" id="3.90.190.20">
    <property type="entry name" value="Mur ligase, C-terminal domain"/>
    <property type="match status" value="1"/>
</dbReference>
<dbReference type="EC" id="6.3.2.10" evidence="10 11"/>
<evidence type="ECO:0000256" key="9">
    <source>
        <dbReference type="ARBA" id="ARBA00023316"/>
    </source>
</evidence>
<comment type="function">
    <text evidence="10 11">Involved in cell wall formation. Catalyzes the final step in the synthesis of UDP-N-acetylmuramoyl-pentapeptide, the precursor of murein.</text>
</comment>
<keyword evidence="1 10" id="KW-0963">Cytoplasm</keyword>
<dbReference type="Gene3D" id="3.40.1390.10">
    <property type="entry name" value="MurE/MurF, N-terminal domain"/>
    <property type="match status" value="1"/>
</dbReference>
<keyword evidence="5 10" id="KW-0067">ATP-binding</keyword>
<dbReference type="Proteomes" id="UP000326912">
    <property type="component" value="Unassembled WGS sequence"/>
</dbReference>
<dbReference type="EMBL" id="BKZW01000001">
    <property type="protein sequence ID" value="GER88340.1"/>
    <property type="molecule type" value="Genomic_DNA"/>
</dbReference>
<dbReference type="GO" id="GO:0071555">
    <property type="term" value="P:cell wall organization"/>
    <property type="evidence" value="ECO:0007669"/>
    <property type="project" value="UniProtKB-KW"/>
</dbReference>
<feature type="domain" description="Mur ligase C-terminal" evidence="13">
    <location>
        <begin position="323"/>
        <end position="461"/>
    </location>
</feature>
<keyword evidence="7 10" id="KW-0573">Peptidoglycan synthesis</keyword>
<dbReference type="InterPro" id="IPR036565">
    <property type="entry name" value="Mur-like_cat_sf"/>
</dbReference>
<dbReference type="SUPFAM" id="SSF63418">
    <property type="entry name" value="MurE/MurF N-terminal domain"/>
    <property type="match status" value="1"/>
</dbReference>
<keyword evidence="3 10" id="KW-0132">Cell division</keyword>
<dbReference type="PANTHER" id="PTHR43024:SF1">
    <property type="entry name" value="UDP-N-ACETYLMURAMOYL-TRIPEPTIDE--D-ALANYL-D-ALANINE LIGASE"/>
    <property type="match status" value="1"/>
</dbReference>
<accession>A0A5J4KPK0</accession>
<dbReference type="InterPro" id="IPR036615">
    <property type="entry name" value="Mur_ligase_C_dom_sf"/>
</dbReference>
<evidence type="ECO:0000256" key="8">
    <source>
        <dbReference type="ARBA" id="ARBA00023306"/>
    </source>
</evidence>
<keyword evidence="8 10" id="KW-0131">Cell cycle</keyword>
<evidence type="ECO:0000256" key="2">
    <source>
        <dbReference type="ARBA" id="ARBA00022598"/>
    </source>
</evidence>
<feature type="binding site" evidence="10">
    <location>
        <begin position="116"/>
        <end position="122"/>
    </location>
    <ligand>
        <name>ATP</name>
        <dbReference type="ChEBI" id="CHEBI:30616"/>
    </ligand>
</feature>
<proteinExistence type="inferred from homology"/>
<dbReference type="HAMAP" id="MF_02019">
    <property type="entry name" value="MurF"/>
    <property type="match status" value="1"/>
</dbReference>
<dbReference type="Pfam" id="PF01225">
    <property type="entry name" value="Mur_ligase"/>
    <property type="match status" value="1"/>
</dbReference>
<dbReference type="GO" id="GO:0051301">
    <property type="term" value="P:cell division"/>
    <property type="evidence" value="ECO:0007669"/>
    <property type="project" value="UniProtKB-KW"/>
</dbReference>
<evidence type="ECO:0000256" key="4">
    <source>
        <dbReference type="ARBA" id="ARBA00022741"/>
    </source>
</evidence>
<dbReference type="AlphaFoldDB" id="A0A5J4KPK0"/>
<evidence type="ECO:0000256" key="11">
    <source>
        <dbReference type="RuleBase" id="RU004136"/>
    </source>
</evidence>
<name>A0A5J4KPK0_9CHLR</name>
<comment type="catalytic activity">
    <reaction evidence="10 11">
        <text>D-alanyl-D-alanine + UDP-N-acetyl-alpha-D-muramoyl-L-alanyl-gamma-D-glutamyl-meso-2,6-diaminopimelate + ATP = UDP-N-acetyl-alpha-D-muramoyl-L-alanyl-gamma-D-glutamyl-meso-2,6-diaminopimeloyl-D-alanyl-D-alanine + ADP + phosphate + H(+)</text>
        <dbReference type="Rhea" id="RHEA:28374"/>
        <dbReference type="ChEBI" id="CHEBI:15378"/>
        <dbReference type="ChEBI" id="CHEBI:30616"/>
        <dbReference type="ChEBI" id="CHEBI:43474"/>
        <dbReference type="ChEBI" id="CHEBI:57822"/>
        <dbReference type="ChEBI" id="CHEBI:61386"/>
        <dbReference type="ChEBI" id="CHEBI:83905"/>
        <dbReference type="ChEBI" id="CHEBI:456216"/>
        <dbReference type="EC" id="6.3.2.10"/>
    </reaction>
</comment>
<keyword evidence="16" id="KW-1185">Reference proteome</keyword>
<dbReference type="SUPFAM" id="SSF53623">
    <property type="entry name" value="MurD-like peptide ligases, catalytic domain"/>
    <property type="match status" value="1"/>
</dbReference>
<comment type="subcellular location">
    <subcellularLocation>
        <location evidence="10 11">Cytoplasm</location>
    </subcellularLocation>
</comment>
<dbReference type="UniPathway" id="UPA00219"/>
<keyword evidence="9 10" id="KW-0961">Cell wall biogenesis/degradation</keyword>
<feature type="domain" description="Mur ligase central" evidence="14">
    <location>
        <begin position="114"/>
        <end position="300"/>
    </location>
</feature>
<comment type="pathway">
    <text evidence="10 11">Cell wall biogenesis; peptidoglycan biosynthesis.</text>
</comment>
<feature type="domain" description="Mur ligase N-terminal catalytic" evidence="12">
    <location>
        <begin position="30"/>
        <end position="97"/>
    </location>
</feature>
<dbReference type="InterPro" id="IPR051046">
    <property type="entry name" value="MurCDEF_CellWall_CoF430Synth"/>
</dbReference>
<evidence type="ECO:0000259" key="13">
    <source>
        <dbReference type="Pfam" id="PF02875"/>
    </source>
</evidence>
<comment type="caution">
    <text evidence="15">The sequence shown here is derived from an EMBL/GenBank/DDBJ whole genome shotgun (WGS) entry which is preliminary data.</text>
</comment>
<dbReference type="RefSeq" id="WP_151756255.1">
    <property type="nucleotide sequence ID" value="NZ_BKZW01000001.1"/>
</dbReference>
<dbReference type="NCBIfam" id="TIGR01143">
    <property type="entry name" value="murF"/>
    <property type="match status" value="1"/>
</dbReference>
<dbReference type="InterPro" id="IPR004101">
    <property type="entry name" value="Mur_ligase_C"/>
</dbReference>
<evidence type="ECO:0000256" key="5">
    <source>
        <dbReference type="ARBA" id="ARBA00022840"/>
    </source>
</evidence>
<reference evidence="15 16" key="1">
    <citation type="submission" date="2019-10" db="EMBL/GenBank/DDBJ databases">
        <title>Dictyobacter vulcani sp. nov., within the class Ktedonobacteria, isolated from soil of volcanic Mt. Zao.</title>
        <authorList>
            <person name="Zheng Y."/>
            <person name="Wang C.M."/>
            <person name="Sakai Y."/>
            <person name="Abe K."/>
            <person name="Yokota A."/>
            <person name="Yabe S."/>
        </authorList>
    </citation>
    <scope>NUCLEOTIDE SEQUENCE [LARGE SCALE GENOMIC DNA]</scope>
    <source>
        <strain evidence="15 16">W12</strain>
    </source>
</reference>
<evidence type="ECO:0000256" key="6">
    <source>
        <dbReference type="ARBA" id="ARBA00022960"/>
    </source>
</evidence>
<evidence type="ECO:0000256" key="1">
    <source>
        <dbReference type="ARBA" id="ARBA00022490"/>
    </source>
</evidence>